<dbReference type="InterPro" id="IPR039795">
    <property type="entry name" value="LTN1/Rkr1"/>
</dbReference>
<dbReference type="GO" id="GO:0072344">
    <property type="term" value="P:rescue of stalled ribosome"/>
    <property type="evidence" value="ECO:0007669"/>
    <property type="project" value="UniProtKB-UniRule"/>
</dbReference>
<dbReference type="GO" id="GO:1990112">
    <property type="term" value="C:RQC complex"/>
    <property type="evidence" value="ECO:0007669"/>
    <property type="project" value="UniProtKB-UniRule"/>
</dbReference>
<evidence type="ECO:0000256" key="5">
    <source>
        <dbReference type="RuleBase" id="RU367090"/>
    </source>
</evidence>
<keyword evidence="5" id="KW-0862">Zinc</keyword>
<keyword evidence="5" id="KW-0833">Ubl conjugation pathway</keyword>
<dbReference type="GO" id="GO:0061630">
    <property type="term" value="F:ubiquitin protein ligase activity"/>
    <property type="evidence" value="ECO:0007669"/>
    <property type="project" value="UniProtKB-UniRule"/>
</dbReference>
<accession>A0A9W7FK06</accession>
<dbReference type="GO" id="GO:0043023">
    <property type="term" value="F:ribosomal large subunit binding"/>
    <property type="evidence" value="ECO:0007669"/>
    <property type="project" value="TreeGrafter"/>
</dbReference>
<dbReference type="CDD" id="cd16491">
    <property type="entry name" value="RING-CH-C4HC3_LTN1"/>
    <property type="match status" value="1"/>
</dbReference>
<dbReference type="GO" id="GO:0008270">
    <property type="term" value="F:zinc ion binding"/>
    <property type="evidence" value="ECO:0007669"/>
    <property type="project" value="UniProtKB-KW"/>
</dbReference>
<dbReference type="InterPro" id="IPR001841">
    <property type="entry name" value="Znf_RING"/>
</dbReference>
<comment type="function">
    <text evidence="5">E3 ubiquitin-protein ligase. Component of the ribosome quality control complex (RQC), a ribosome-associated complex that mediates ubiquitination and extraction of incompletely synthesized nascent chains for proteasomal degradation.</text>
</comment>
<keyword evidence="4 5" id="KW-0863">Zinc-finger</keyword>
<proteinExistence type="inferred from homology"/>
<dbReference type="Pfam" id="PF23009">
    <property type="entry name" value="UBC_like"/>
    <property type="match status" value="1"/>
</dbReference>
<gene>
    <name evidence="7" type="ORF">TrLO_g4186</name>
</gene>
<comment type="subcellular location">
    <subcellularLocation>
        <location evidence="1">Cytoplasm</location>
        <location evidence="1">Cytosol</location>
    </subcellularLocation>
</comment>
<comment type="caution">
    <text evidence="7">The sequence shown here is derived from an EMBL/GenBank/DDBJ whole genome shotgun (WGS) entry which is preliminary data.</text>
</comment>
<comment type="pathway">
    <text evidence="5">Protein modification; protein ubiquitination.</text>
</comment>
<reference evidence="8" key="1">
    <citation type="journal article" date="2023" name="Commun. Biol.">
        <title>Genome analysis of Parmales, the sister group of diatoms, reveals the evolutionary specialization of diatoms from phago-mixotrophs to photoautotrophs.</title>
        <authorList>
            <person name="Ban H."/>
            <person name="Sato S."/>
            <person name="Yoshikawa S."/>
            <person name="Yamada K."/>
            <person name="Nakamura Y."/>
            <person name="Ichinomiya M."/>
            <person name="Sato N."/>
            <person name="Blanc-Mathieu R."/>
            <person name="Endo H."/>
            <person name="Kuwata A."/>
            <person name="Ogata H."/>
        </authorList>
    </citation>
    <scope>NUCLEOTIDE SEQUENCE [LARGE SCALE GENOMIC DNA]</scope>
    <source>
        <strain evidence="8">NIES 3700</strain>
    </source>
</reference>
<dbReference type="GO" id="GO:1990116">
    <property type="term" value="P:ribosome-associated ubiquitin-dependent protein catabolic process"/>
    <property type="evidence" value="ECO:0007669"/>
    <property type="project" value="UniProtKB-UniRule"/>
</dbReference>
<evidence type="ECO:0000313" key="8">
    <source>
        <dbReference type="Proteomes" id="UP001165122"/>
    </source>
</evidence>
<dbReference type="EC" id="2.3.2.27" evidence="5"/>
<dbReference type="AlphaFoldDB" id="A0A9W7FK06"/>
<sequence>MLESVIGQSGYHNENWINLKIDSKKMDFKFFKELPKKYWKRVLEEEIEDEDICEYIVEEWDVGIEEFWGRNFRRIKKEPRLGVCIKALEVCGDDEFWNILIDTKKLEPNFTHSIPTKLYPLLTINYISDYKTVTDLLLTNFSEIPSSIIKYLPVNIKELIKENCIERLDSGKLKECYTKLSFKKRERVWCKRGDDVTECEILNVHKDDYPRLYYTLKSDDSEFQSDNITAKFPTFSSDLPTPNEEDIMKVVNRMGEEGGSECVRVFMEGYEGRKGLGSLHSVIRKKLTSLSSGEKRRKAFIGLGGKYGVGWSRIADDVETFVEEFLNVNGDVGVWGDVSFWVGEERLKGIQGGLSVYMNGNAMNWKGFREGLEDCCKVQRSLARNKFPNLQTDIPNVKHVVRLFVKYPEEMKNSVSEFFKTCKVRNGEFEQFIVESVKIYSGGLMEMLGRGEVGYLAFRFLEVLARLGGEKNGEVPDEEFNVIRKNVETRFGGWEVEEREEVEETIAWAVGVLPEALREVFEGQDGISCVKEGKVTPQPDILEESAEAKIERMIAKTLSFVLLTTYAERSEQVAKYCEYVGEGVDNVVEFLASLVEPGLETEVWVKCLDGYDSECGAETYLQNLSNFAFLKALTTRLVKSWYSSVRNKENKLNAENFVALRGRKIVVKGEVDNILKAGRGQLGEMEVMGNVTTGLITAKYMQDECALSVTVILPQTYPLTDARIDTANSLEVPGKKWGLALSCMLKAGSGILDALLLWKDNIDCEFTGVEPCPICYAVLDPKSRCVPSLECGTCSNKFHRGCLVKWFAQSGKEACVICQQETINIGGGRRGRR</sequence>
<comment type="similarity">
    <text evidence="2 5">Belongs to the LTN1 family.</text>
</comment>
<dbReference type="InterPro" id="IPR013083">
    <property type="entry name" value="Znf_RING/FYVE/PHD"/>
</dbReference>
<evidence type="ECO:0000256" key="1">
    <source>
        <dbReference type="ARBA" id="ARBA00004514"/>
    </source>
</evidence>
<name>A0A9W7FK06_9STRA</name>
<keyword evidence="5" id="KW-0808">Transferase</keyword>
<comment type="catalytic activity">
    <reaction evidence="5">
        <text>S-ubiquitinyl-[E2 ubiquitin-conjugating enzyme]-L-cysteine + [acceptor protein]-L-lysine = [E2 ubiquitin-conjugating enzyme]-L-cysteine + N(6)-ubiquitinyl-[acceptor protein]-L-lysine.</text>
        <dbReference type="EC" id="2.3.2.27"/>
    </reaction>
</comment>
<feature type="domain" description="RING-type" evidence="6">
    <location>
        <begin position="772"/>
        <end position="819"/>
    </location>
</feature>
<dbReference type="PANTHER" id="PTHR12389">
    <property type="entry name" value="ZINC FINGER PROTEIN 294"/>
    <property type="match status" value="1"/>
</dbReference>
<dbReference type="Gene3D" id="3.30.40.10">
    <property type="entry name" value="Zinc/RING finger domain, C3HC4 (zinc finger)"/>
    <property type="match status" value="1"/>
</dbReference>
<dbReference type="PANTHER" id="PTHR12389:SF0">
    <property type="entry name" value="E3 UBIQUITIN-PROTEIN LIGASE LISTERIN"/>
    <property type="match status" value="1"/>
</dbReference>
<evidence type="ECO:0000259" key="6">
    <source>
        <dbReference type="PROSITE" id="PS50089"/>
    </source>
</evidence>
<dbReference type="PROSITE" id="PS50089">
    <property type="entry name" value="ZF_RING_2"/>
    <property type="match status" value="1"/>
</dbReference>
<protein>
    <recommendedName>
        <fullName evidence="3 5">E3 ubiquitin-protein ligase listerin</fullName>
        <ecNumber evidence="5">2.3.2.27</ecNumber>
    </recommendedName>
    <alternativeName>
        <fullName evidence="5">RING-type E3 ubiquitin transferase listerin</fullName>
    </alternativeName>
</protein>
<dbReference type="GO" id="GO:0005829">
    <property type="term" value="C:cytosol"/>
    <property type="evidence" value="ECO:0007669"/>
    <property type="project" value="UniProtKB-SubCell"/>
</dbReference>
<evidence type="ECO:0000256" key="2">
    <source>
        <dbReference type="ARBA" id="ARBA00007997"/>
    </source>
</evidence>
<dbReference type="SUPFAM" id="SSF57850">
    <property type="entry name" value="RING/U-box"/>
    <property type="match status" value="1"/>
</dbReference>
<keyword evidence="8" id="KW-1185">Reference proteome</keyword>
<evidence type="ECO:0000313" key="7">
    <source>
        <dbReference type="EMBL" id="GMI13439.1"/>
    </source>
</evidence>
<comment type="subunit">
    <text evidence="5">Component of the ribosome quality control complex (RQC).</text>
</comment>
<dbReference type="EMBL" id="BRXW01000192">
    <property type="protein sequence ID" value="GMI13439.1"/>
    <property type="molecule type" value="Genomic_DNA"/>
</dbReference>
<organism evidence="7 8">
    <name type="scientific">Triparma laevis f. longispina</name>
    <dbReference type="NCBI Taxonomy" id="1714387"/>
    <lineage>
        <taxon>Eukaryota</taxon>
        <taxon>Sar</taxon>
        <taxon>Stramenopiles</taxon>
        <taxon>Ochrophyta</taxon>
        <taxon>Bolidophyceae</taxon>
        <taxon>Parmales</taxon>
        <taxon>Triparmaceae</taxon>
        <taxon>Triparma</taxon>
    </lineage>
</organism>
<dbReference type="OrthoDB" id="6108at2759"/>
<dbReference type="InterPro" id="IPR054478">
    <property type="entry name" value="LTN1_UBC"/>
</dbReference>
<evidence type="ECO:0000256" key="3">
    <source>
        <dbReference type="ARBA" id="ARBA00017157"/>
    </source>
</evidence>
<keyword evidence="5" id="KW-0479">Metal-binding</keyword>
<evidence type="ECO:0000256" key="4">
    <source>
        <dbReference type="PROSITE-ProRule" id="PRU00175"/>
    </source>
</evidence>
<dbReference type="Proteomes" id="UP001165122">
    <property type="component" value="Unassembled WGS sequence"/>
</dbReference>
<dbReference type="InterPro" id="IPR039804">
    <property type="entry name" value="RING-CH-C4HC3_LTN1"/>
</dbReference>